<dbReference type="Proteomes" id="UP001432027">
    <property type="component" value="Unassembled WGS sequence"/>
</dbReference>
<reference evidence="2" key="1">
    <citation type="submission" date="2023-10" db="EMBL/GenBank/DDBJ databases">
        <title>Genome assembly of Pristionchus species.</title>
        <authorList>
            <person name="Yoshida K."/>
            <person name="Sommer R.J."/>
        </authorList>
    </citation>
    <scope>NUCLEOTIDE SEQUENCE</scope>
    <source>
        <strain evidence="2">RS0144</strain>
    </source>
</reference>
<feature type="region of interest" description="Disordered" evidence="1">
    <location>
        <begin position="1"/>
        <end position="21"/>
    </location>
</feature>
<name>A0AAV5U3W5_9BILA</name>
<keyword evidence="3" id="KW-1185">Reference proteome</keyword>
<dbReference type="AlphaFoldDB" id="A0AAV5U3W5"/>
<evidence type="ECO:0000313" key="2">
    <source>
        <dbReference type="EMBL" id="GMT01564.1"/>
    </source>
</evidence>
<comment type="caution">
    <text evidence="2">The sequence shown here is derived from an EMBL/GenBank/DDBJ whole genome shotgun (WGS) entry which is preliminary data.</text>
</comment>
<feature type="non-terminal residue" evidence="2">
    <location>
        <position position="1"/>
    </location>
</feature>
<proteinExistence type="predicted"/>
<evidence type="ECO:0000256" key="1">
    <source>
        <dbReference type="SAM" id="MobiDB-lite"/>
    </source>
</evidence>
<evidence type="ECO:0000313" key="3">
    <source>
        <dbReference type="Proteomes" id="UP001432027"/>
    </source>
</evidence>
<dbReference type="EMBL" id="BTSX01000005">
    <property type="protein sequence ID" value="GMT01564.1"/>
    <property type="molecule type" value="Genomic_DNA"/>
</dbReference>
<organism evidence="2 3">
    <name type="scientific">Pristionchus entomophagus</name>
    <dbReference type="NCBI Taxonomy" id="358040"/>
    <lineage>
        <taxon>Eukaryota</taxon>
        <taxon>Metazoa</taxon>
        <taxon>Ecdysozoa</taxon>
        <taxon>Nematoda</taxon>
        <taxon>Chromadorea</taxon>
        <taxon>Rhabditida</taxon>
        <taxon>Rhabditina</taxon>
        <taxon>Diplogasteromorpha</taxon>
        <taxon>Diplogasteroidea</taxon>
        <taxon>Neodiplogasteridae</taxon>
        <taxon>Pristionchus</taxon>
    </lineage>
</organism>
<accession>A0AAV5U3W5</accession>
<protein>
    <submittedName>
        <fullName evidence="2">Uncharacterized protein</fullName>
    </submittedName>
</protein>
<sequence>TVGLSNPKVLTDRRTRKMPSKNSSSLDFFVLYGRDLHPSLLFASIRAPIVRKKNKHIILVNITSLHSQWTNGVQWKSDGVSARRNMRDCVQICHE</sequence>
<gene>
    <name evidence="2" type="ORF">PENTCL1PPCAC_23738</name>
</gene>